<protein>
    <recommendedName>
        <fullName evidence="3">Uracil-DNA glycosylase</fullName>
    </recommendedName>
</protein>
<dbReference type="AlphaFoldDB" id="A0A225CJ28"/>
<accession>A0A225CJ28</accession>
<reference evidence="1" key="1">
    <citation type="submission" date="2017-08" db="EMBL/GenBank/DDBJ databases">
        <title>Genomes of multiple Clavibacter strains from different subspecies.</title>
        <authorList>
            <person name="Yuan X.-K."/>
            <person name="Li X.-S."/>
            <person name="Nie J."/>
            <person name="De Boer S.H."/>
        </authorList>
    </citation>
    <scope>NUCLEOTIDE SEQUENCE [LARGE SCALE GENOMIC DNA]</scope>
    <source>
        <strain evidence="1">ATCC 33566</strain>
    </source>
</reference>
<proteinExistence type="predicted"/>
<evidence type="ECO:0008006" key="3">
    <source>
        <dbReference type="Google" id="ProtNLM"/>
    </source>
</evidence>
<name>A0A225CJ28_9MICO</name>
<dbReference type="CDD" id="cd10035">
    <property type="entry name" value="UDG_like"/>
    <property type="match status" value="1"/>
</dbReference>
<dbReference type="RefSeq" id="WP_210433028.1">
    <property type="nucleotide sequence ID" value="NZ_CP040788.1"/>
</dbReference>
<organism evidence="1 2">
    <name type="scientific">Clavibacter tessellarius</name>
    <dbReference type="NCBI Taxonomy" id="31965"/>
    <lineage>
        <taxon>Bacteria</taxon>
        <taxon>Bacillati</taxon>
        <taxon>Actinomycetota</taxon>
        <taxon>Actinomycetes</taxon>
        <taxon>Micrococcales</taxon>
        <taxon>Microbacteriaceae</taxon>
        <taxon>Clavibacter</taxon>
    </lineage>
</organism>
<dbReference type="Proteomes" id="UP000215316">
    <property type="component" value="Unassembled WGS sequence"/>
</dbReference>
<evidence type="ECO:0000313" key="2">
    <source>
        <dbReference type="Proteomes" id="UP000215316"/>
    </source>
</evidence>
<dbReference type="EMBL" id="MZMQ01000001">
    <property type="protein sequence ID" value="OQJ62403.1"/>
    <property type="molecule type" value="Genomic_DNA"/>
</dbReference>
<keyword evidence="2" id="KW-1185">Reference proteome</keyword>
<comment type="caution">
    <text evidence="1">The sequence shown here is derived from an EMBL/GenBank/DDBJ whole genome shotgun (WGS) entry which is preliminary data.</text>
</comment>
<evidence type="ECO:0000313" key="1">
    <source>
        <dbReference type="EMBL" id="OQJ62403.1"/>
    </source>
</evidence>
<sequence length="214" mass="23197">MTRRMAGHDFRISQEDTAETAPHMAPINAFVAAISEPDPEGFVPRIAPHHGGTDARVLSVLRDPGPATQVGVGSGFLSIENDDPTAERQAVLFAEHGIRDRDVLPWNAYPWYINAAPDAAQGRVGARALVELVALLPGLEVVLPQGRDAERIWRYAVELDDTLADGIRFPVVATIHPGRQALFHPDPVEREQRRAHQVDAFAGVGRILAAGCVS</sequence>
<gene>
    <name evidence="1" type="ORF">B5P24_04970</name>
</gene>